<dbReference type="PANTHER" id="PTHR20772">
    <property type="entry name" value="PROTEIN FMP42"/>
    <property type="match status" value="1"/>
</dbReference>
<reference evidence="9 10" key="1">
    <citation type="journal article" date="2014" name="BMC Genomics">
        <title>Genome sequencing of four Aureobasidium pullulans varieties: biotechnological potential, stress tolerance, and description of new species.</title>
        <authorList>
            <person name="Gostin Ar C."/>
            <person name="Ohm R.A."/>
            <person name="Kogej T."/>
            <person name="Sonjak S."/>
            <person name="Turk M."/>
            <person name="Zajc J."/>
            <person name="Zalar P."/>
            <person name="Grube M."/>
            <person name="Sun H."/>
            <person name="Han J."/>
            <person name="Sharma A."/>
            <person name="Chiniquy J."/>
            <person name="Ngan C.Y."/>
            <person name="Lipzen A."/>
            <person name="Barry K."/>
            <person name="Grigoriev I.V."/>
            <person name="Gunde-Cimerman N."/>
        </authorList>
    </citation>
    <scope>NUCLEOTIDE SEQUENCE [LARGE SCALE GENOMIC DNA]</scope>
    <source>
        <strain evidence="9 10">CBS 147.97</strain>
    </source>
</reference>
<dbReference type="HOGENOM" id="CLU_014401_1_1_1"/>
<keyword evidence="10" id="KW-1185">Reference proteome</keyword>
<feature type="transmembrane region" description="Helical" evidence="8">
    <location>
        <begin position="249"/>
        <end position="267"/>
    </location>
</feature>
<dbReference type="GO" id="GO:0000329">
    <property type="term" value="C:fungal-type vacuole membrane"/>
    <property type="evidence" value="ECO:0007669"/>
    <property type="project" value="TreeGrafter"/>
</dbReference>
<feature type="transmembrane region" description="Helical" evidence="8">
    <location>
        <begin position="398"/>
        <end position="418"/>
    </location>
</feature>
<sequence length="580" mass="63714">MSLFERRSSMETLRDHWNTTTPNDLAARASSPTGSERRKLSFNPVGSWVPNVAHEEPVAAFEVSKIKRIAQVAVACVYCLFAAGVVFGYAAIKPVLIEQGVYAERCTPKEIEEGVWVCYEQELRLNLMFTVAAVSTNVCALPVGTILDRYGPRVAGIIGCFLLAIGSALLAFAWDHRGSVDLWIPGYFFLALGGPFIFISSFQLSNTFPKHSGTILALLTGAFDTSSAVFLVYRLIFQATDRSFSTKKFFLIYLAVPALILIAQIFLMPSNSYKTVGELVQQAEEPLADSDSDLEISNEERAQLRQERRESIVSEITELLGTKGAEDQQAQQQQVETISGVWGVLHGKPALKQIMTPWFILIALFTIIQMTRINYFVATIRTQYSYLVGPGKAENINAFFDIALPLGGVVAVPFIGLVLDHTSTVFTLTLLVTIATTIGVLGVIPNTASAYANIILFVIYRPLYYTAVSDYSAKVFGFATFGKVYGLIICLAGLFNFSAQGLDALTHHAFNNNPVPVNIILLSTAFAVGVLLVGYVWYQSRSIERDDLEEEAEEAREVLMPGADANNTMREHGHQTYGAA</sequence>
<feature type="transmembrane region" description="Helical" evidence="8">
    <location>
        <begin position="358"/>
        <end position="378"/>
    </location>
</feature>
<dbReference type="AlphaFoldDB" id="A0A074XEJ6"/>
<evidence type="ECO:0000256" key="3">
    <source>
        <dbReference type="ARBA" id="ARBA00022448"/>
    </source>
</evidence>
<proteinExistence type="inferred from homology"/>
<feature type="transmembrane region" description="Helical" evidence="8">
    <location>
        <begin position="216"/>
        <end position="237"/>
    </location>
</feature>
<dbReference type="OrthoDB" id="330047at2759"/>
<dbReference type="PANTHER" id="PTHR20772:SF2">
    <property type="entry name" value="PROTEIN FMP42"/>
    <property type="match status" value="1"/>
</dbReference>
<dbReference type="STRING" id="1043004.A0A074XEJ6"/>
<evidence type="ECO:0000256" key="8">
    <source>
        <dbReference type="SAM" id="Phobius"/>
    </source>
</evidence>
<keyword evidence="3" id="KW-0813">Transport</keyword>
<evidence type="ECO:0000313" key="10">
    <source>
        <dbReference type="Proteomes" id="UP000027730"/>
    </source>
</evidence>
<evidence type="ECO:0000256" key="7">
    <source>
        <dbReference type="SAM" id="MobiDB-lite"/>
    </source>
</evidence>
<dbReference type="InterPro" id="IPR011701">
    <property type="entry name" value="MFS"/>
</dbReference>
<feature type="transmembrane region" description="Helical" evidence="8">
    <location>
        <begin position="186"/>
        <end position="204"/>
    </location>
</feature>
<feature type="transmembrane region" description="Helical" evidence="8">
    <location>
        <begin position="515"/>
        <end position="538"/>
    </location>
</feature>
<dbReference type="InterPro" id="IPR052599">
    <property type="entry name" value="SLC43A_AATransporter"/>
</dbReference>
<feature type="transmembrane region" description="Helical" evidence="8">
    <location>
        <begin position="154"/>
        <end position="174"/>
    </location>
</feature>
<name>A0A074XEJ6_9PEZI</name>
<feature type="region of interest" description="Disordered" evidence="7">
    <location>
        <begin position="15"/>
        <end position="38"/>
    </location>
</feature>
<dbReference type="GO" id="GO:0022857">
    <property type="term" value="F:transmembrane transporter activity"/>
    <property type="evidence" value="ECO:0007669"/>
    <property type="project" value="InterPro"/>
</dbReference>
<evidence type="ECO:0000256" key="6">
    <source>
        <dbReference type="ARBA" id="ARBA00023136"/>
    </source>
</evidence>
<keyword evidence="4 8" id="KW-0812">Transmembrane</keyword>
<evidence type="ECO:0000256" key="5">
    <source>
        <dbReference type="ARBA" id="ARBA00022989"/>
    </source>
</evidence>
<evidence type="ECO:0000313" key="9">
    <source>
        <dbReference type="EMBL" id="KEQ73036.1"/>
    </source>
</evidence>
<comment type="subcellular location">
    <subcellularLocation>
        <location evidence="1">Membrane</location>
        <topology evidence="1">Multi-pass membrane protein</topology>
    </subcellularLocation>
</comment>
<dbReference type="Gene3D" id="1.20.1250.20">
    <property type="entry name" value="MFS general substrate transporter like domains"/>
    <property type="match status" value="1"/>
</dbReference>
<dbReference type="SUPFAM" id="SSF103473">
    <property type="entry name" value="MFS general substrate transporter"/>
    <property type="match status" value="1"/>
</dbReference>
<protein>
    <submittedName>
        <fullName evidence="9">MFS general substrate transporter</fullName>
    </submittedName>
</protein>
<gene>
    <name evidence="9" type="ORF">M436DRAFT_73174</name>
</gene>
<dbReference type="RefSeq" id="XP_013427296.1">
    <property type="nucleotide sequence ID" value="XM_013571842.1"/>
</dbReference>
<evidence type="ECO:0000256" key="2">
    <source>
        <dbReference type="ARBA" id="ARBA00006595"/>
    </source>
</evidence>
<keyword evidence="5 8" id="KW-1133">Transmembrane helix</keyword>
<comment type="similarity">
    <text evidence="2">Belongs to the SLC43A transporter (TC 2.A.1.44) family.</text>
</comment>
<dbReference type="EMBL" id="KL584710">
    <property type="protein sequence ID" value="KEQ73036.1"/>
    <property type="molecule type" value="Genomic_DNA"/>
</dbReference>
<feature type="transmembrane region" description="Helical" evidence="8">
    <location>
        <begin position="72"/>
        <end position="92"/>
    </location>
</feature>
<dbReference type="GeneID" id="25415245"/>
<dbReference type="Pfam" id="PF07690">
    <property type="entry name" value="MFS_1"/>
    <property type="match status" value="1"/>
</dbReference>
<accession>A0A074XEJ6</accession>
<organism evidence="9 10">
    <name type="scientific">Aureobasidium namibiae CBS 147.97</name>
    <dbReference type="NCBI Taxonomy" id="1043004"/>
    <lineage>
        <taxon>Eukaryota</taxon>
        <taxon>Fungi</taxon>
        <taxon>Dikarya</taxon>
        <taxon>Ascomycota</taxon>
        <taxon>Pezizomycotina</taxon>
        <taxon>Dothideomycetes</taxon>
        <taxon>Dothideomycetidae</taxon>
        <taxon>Dothideales</taxon>
        <taxon>Saccotheciaceae</taxon>
        <taxon>Aureobasidium</taxon>
    </lineage>
</organism>
<dbReference type="InterPro" id="IPR036259">
    <property type="entry name" value="MFS_trans_sf"/>
</dbReference>
<feature type="transmembrane region" description="Helical" evidence="8">
    <location>
        <begin position="475"/>
        <end position="495"/>
    </location>
</feature>
<keyword evidence="6 8" id="KW-0472">Membrane</keyword>
<feature type="transmembrane region" description="Helical" evidence="8">
    <location>
        <begin position="127"/>
        <end position="147"/>
    </location>
</feature>
<evidence type="ECO:0000256" key="4">
    <source>
        <dbReference type="ARBA" id="ARBA00022692"/>
    </source>
</evidence>
<evidence type="ECO:0000256" key="1">
    <source>
        <dbReference type="ARBA" id="ARBA00004141"/>
    </source>
</evidence>
<dbReference type="Proteomes" id="UP000027730">
    <property type="component" value="Unassembled WGS sequence"/>
</dbReference>